<dbReference type="Gene3D" id="2.60.40.3440">
    <property type="match status" value="1"/>
</dbReference>
<dbReference type="Gene3D" id="2.60.40.2810">
    <property type="match status" value="1"/>
</dbReference>
<accession>A0ABU3SX38</accession>
<dbReference type="NCBIfam" id="NF012211">
    <property type="entry name" value="tand_rpt_95"/>
    <property type="match status" value="2"/>
</dbReference>
<dbReference type="InterPro" id="IPR052052">
    <property type="entry name" value="Polysaccharide_Lyase_9"/>
</dbReference>
<evidence type="ECO:0000313" key="6">
    <source>
        <dbReference type="EMBL" id="MDU0354576.1"/>
    </source>
</evidence>
<gene>
    <name evidence="6" type="ORF">RS130_12165</name>
</gene>
<dbReference type="InterPro" id="IPR011050">
    <property type="entry name" value="Pectin_lyase_fold/virulence"/>
</dbReference>
<dbReference type="Gene3D" id="2.160.20.10">
    <property type="entry name" value="Single-stranded right-handed beta-helix, Pectin lyase-like"/>
    <property type="match status" value="1"/>
</dbReference>
<evidence type="ECO:0000256" key="2">
    <source>
        <dbReference type="ARBA" id="ARBA00022525"/>
    </source>
</evidence>
<comment type="subcellular location">
    <subcellularLocation>
        <location evidence="1">Secreted</location>
    </subcellularLocation>
</comment>
<dbReference type="EMBL" id="JAWDIO010000002">
    <property type="protein sequence ID" value="MDU0354576.1"/>
    <property type="molecule type" value="Genomic_DNA"/>
</dbReference>
<feature type="signal peptide" evidence="4">
    <location>
        <begin position="1"/>
        <end position="25"/>
    </location>
</feature>
<keyword evidence="7" id="KW-1185">Reference proteome</keyword>
<evidence type="ECO:0000313" key="7">
    <source>
        <dbReference type="Proteomes" id="UP001247805"/>
    </source>
</evidence>
<proteinExistence type="predicted"/>
<evidence type="ECO:0000259" key="5">
    <source>
        <dbReference type="Pfam" id="PF07602"/>
    </source>
</evidence>
<evidence type="ECO:0000256" key="1">
    <source>
        <dbReference type="ARBA" id="ARBA00004613"/>
    </source>
</evidence>
<name>A0ABU3SX38_9ALTE</name>
<organism evidence="6 7">
    <name type="scientific">Paraglaciecola aquimarina</name>
    <dbReference type="NCBI Taxonomy" id="1235557"/>
    <lineage>
        <taxon>Bacteria</taxon>
        <taxon>Pseudomonadati</taxon>
        <taxon>Pseudomonadota</taxon>
        <taxon>Gammaproteobacteria</taxon>
        <taxon>Alteromonadales</taxon>
        <taxon>Alteromonadaceae</taxon>
        <taxon>Paraglaciecola</taxon>
    </lineage>
</organism>
<dbReference type="PROSITE" id="PS51257">
    <property type="entry name" value="PROKAR_LIPOPROTEIN"/>
    <property type="match status" value="1"/>
</dbReference>
<dbReference type="Pfam" id="PF07602">
    <property type="entry name" value="DUF1565"/>
    <property type="match status" value="1"/>
</dbReference>
<dbReference type="InterPro" id="IPR012334">
    <property type="entry name" value="Pectin_lyas_fold"/>
</dbReference>
<protein>
    <submittedName>
        <fullName evidence="6">Tandem-95 repeat protein</fullName>
    </submittedName>
</protein>
<dbReference type="SUPFAM" id="SSF51126">
    <property type="entry name" value="Pectin lyase-like"/>
    <property type="match status" value="1"/>
</dbReference>
<feature type="domain" description="DUF1565" evidence="5">
    <location>
        <begin position="231"/>
        <end position="271"/>
    </location>
</feature>
<dbReference type="PANTHER" id="PTHR40088:SF2">
    <property type="entry name" value="SECRETED SUGAR HYDROLASE"/>
    <property type="match status" value="1"/>
</dbReference>
<dbReference type="RefSeq" id="WP_316026166.1">
    <property type="nucleotide sequence ID" value="NZ_JAWDIO010000002.1"/>
</dbReference>
<keyword evidence="2" id="KW-0964">Secreted</keyword>
<comment type="caution">
    <text evidence="6">The sequence shown here is derived from an EMBL/GenBank/DDBJ whole genome shotgun (WGS) entry which is preliminary data.</text>
</comment>
<keyword evidence="3 4" id="KW-0732">Signal</keyword>
<evidence type="ECO:0000256" key="4">
    <source>
        <dbReference type="SAM" id="SignalP"/>
    </source>
</evidence>
<dbReference type="Pfam" id="PF17963">
    <property type="entry name" value="Big_9"/>
    <property type="match status" value="2"/>
</dbReference>
<feature type="chain" id="PRO_5045135795" evidence="4">
    <location>
        <begin position="26"/>
        <end position="308"/>
    </location>
</feature>
<sequence>MKAYLLGLPVLIIVTFMSSCGGGSADPEGDSPQTTNNLPTAKIQSLEIDQDKTLSVILSGSDLDGTISQYTITQQPTHGELIGSGANWQYSPTDNFYGNDSFSFTVTDNDGGVSKSAKISISVIELPKVPNLVPQAISQSFEMSQVDSLSINLSGSDLNGMITGYQITQQPSNGMLTGSGAQWSYQAKQGFIGRDSFRFTVTDEEGAVSEEASVNIQVNQIRGQYIYVATTGDDSNAGHSDSPLQTINTAVKKASSGDVILINEGIYREEVLIENKHDITIKANGSQLVTISGADIIQGTWTAVDNMP</sequence>
<evidence type="ECO:0000256" key="3">
    <source>
        <dbReference type="ARBA" id="ARBA00022729"/>
    </source>
</evidence>
<reference evidence="6 7" key="1">
    <citation type="submission" date="2023-10" db="EMBL/GenBank/DDBJ databases">
        <title>Glaciecola aquimarina strain GGW-M5 nov., isolated from a coastal seawater.</title>
        <authorList>
            <person name="Bayburt H."/>
            <person name="Kim J.M."/>
            <person name="Choi B.J."/>
            <person name="Jeon C.O."/>
        </authorList>
    </citation>
    <scope>NUCLEOTIDE SEQUENCE [LARGE SCALE GENOMIC DNA]</scope>
    <source>
        <strain evidence="6 7">KCTC 32108</strain>
    </source>
</reference>
<dbReference type="Proteomes" id="UP001247805">
    <property type="component" value="Unassembled WGS sequence"/>
</dbReference>
<dbReference type="PANTHER" id="PTHR40088">
    <property type="entry name" value="PECTATE LYASE (EUROFUNG)"/>
    <property type="match status" value="1"/>
</dbReference>
<dbReference type="InterPro" id="IPR011459">
    <property type="entry name" value="DUF1565"/>
</dbReference>